<dbReference type="InterPro" id="IPR005562">
    <property type="entry name" value="SpoVA"/>
</dbReference>
<name>A0A9D1IF20_9FIRM</name>
<dbReference type="AlphaFoldDB" id="A0A9D1IF20"/>
<proteinExistence type="predicted"/>
<feature type="transmembrane region" description="Helical" evidence="1">
    <location>
        <begin position="120"/>
        <end position="144"/>
    </location>
</feature>
<keyword evidence="1" id="KW-0472">Membrane</keyword>
<dbReference type="Pfam" id="PF03862">
    <property type="entry name" value="SpoVAC_SpoVAEB"/>
    <property type="match status" value="1"/>
</dbReference>
<dbReference type="NCBIfam" id="TIGR02838">
    <property type="entry name" value="spore_V_AC"/>
    <property type="match status" value="1"/>
</dbReference>
<reference evidence="2" key="1">
    <citation type="submission" date="2020-10" db="EMBL/GenBank/DDBJ databases">
        <authorList>
            <person name="Gilroy R."/>
        </authorList>
    </citation>
    <scope>NUCLEOTIDE SEQUENCE</scope>
    <source>
        <strain evidence="2">ChiGjej1B1-19959</strain>
    </source>
</reference>
<dbReference type="Proteomes" id="UP000824071">
    <property type="component" value="Unassembled WGS sequence"/>
</dbReference>
<dbReference type="PANTHER" id="PTHR38450:SF1">
    <property type="entry name" value="STAGE V SPORULATION PROTEIN AC"/>
    <property type="match status" value="1"/>
</dbReference>
<feature type="transmembrane region" description="Helical" evidence="1">
    <location>
        <begin position="83"/>
        <end position="100"/>
    </location>
</feature>
<feature type="transmembrane region" description="Helical" evidence="1">
    <location>
        <begin position="25"/>
        <end position="46"/>
    </location>
</feature>
<comment type="caution">
    <text evidence="2">The sequence shown here is derived from an EMBL/GenBank/DDBJ whole genome shotgun (WGS) entry which is preliminary data.</text>
</comment>
<evidence type="ECO:0000313" key="3">
    <source>
        <dbReference type="Proteomes" id="UP000824071"/>
    </source>
</evidence>
<dbReference type="EMBL" id="DVMW01000028">
    <property type="protein sequence ID" value="HIU35793.1"/>
    <property type="molecule type" value="Genomic_DNA"/>
</dbReference>
<sequence>MPTGKQEYDQMAKKAAPPSKKGKDLFFAFLFGGLICTLGQALNVLYAYLGFSETEVKAATPVTLIVVTAALTGAGVFDKIAKVAGAGTFVPITGFANAIVSPAMEFRAEGRVLGTGAKLFSIAGPVIVYGVSAAVVYGLIAYIFHLY</sequence>
<dbReference type="PANTHER" id="PTHR38450">
    <property type="entry name" value="STAGE V SPORULATION PROTEIN AC-RELATED"/>
    <property type="match status" value="1"/>
</dbReference>
<dbReference type="InterPro" id="IPR014203">
    <property type="entry name" value="Spore_V_AC"/>
</dbReference>
<organism evidence="2 3">
    <name type="scientific">Candidatus Fimenecus excrementigallinarum</name>
    <dbReference type="NCBI Taxonomy" id="2840816"/>
    <lineage>
        <taxon>Bacteria</taxon>
        <taxon>Bacillati</taxon>
        <taxon>Bacillota</taxon>
        <taxon>Clostridia</taxon>
        <taxon>Candidatus Fimenecus</taxon>
    </lineage>
</organism>
<reference evidence="2" key="2">
    <citation type="journal article" date="2021" name="PeerJ">
        <title>Extensive microbial diversity within the chicken gut microbiome revealed by metagenomics and culture.</title>
        <authorList>
            <person name="Gilroy R."/>
            <person name="Ravi A."/>
            <person name="Getino M."/>
            <person name="Pursley I."/>
            <person name="Horton D.L."/>
            <person name="Alikhan N.F."/>
            <person name="Baker D."/>
            <person name="Gharbi K."/>
            <person name="Hall N."/>
            <person name="Watson M."/>
            <person name="Adriaenssens E.M."/>
            <person name="Foster-Nyarko E."/>
            <person name="Jarju S."/>
            <person name="Secka A."/>
            <person name="Antonio M."/>
            <person name="Oren A."/>
            <person name="Chaudhuri R.R."/>
            <person name="La Ragione R."/>
            <person name="Hildebrand F."/>
            <person name="Pallen M.J."/>
        </authorList>
    </citation>
    <scope>NUCLEOTIDE SEQUENCE</scope>
    <source>
        <strain evidence="2">ChiGjej1B1-19959</strain>
    </source>
</reference>
<keyword evidence="1" id="KW-0812">Transmembrane</keyword>
<evidence type="ECO:0000256" key="1">
    <source>
        <dbReference type="SAM" id="Phobius"/>
    </source>
</evidence>
<protein>
    <submittedName>
        <fullName evidence="2">Stage V sporulation protein AC</fullName>
    </submittedName>
</protein>
<keyword evidence="1" id="KW-1133">Transmembrane helix</keyword>
<evidence type="ECO:0000313" key="2">
    <source>
        <dbReference type="EMBL" id="HIU35793.1"/>
    </source>
</evidence>
<gene>
    <name evidence="2" type="primary">spoVAC</name>
    <name evidence="2" type="ORF">IAC53_04195</name>
</gene>
<accession>A0A9D1IF20</accession>
<feature type="transmembrane region" description="Helical" evidence="1">
    <location>
        <begin position="58"/>
        <end position="77"/>
    </location>
</feature>